<reference evidence="9 10" key="1">
    <citation type="submission" date="2024-03" db="EMBL/GenBank/DDBJ databases">
        <title>Human intestinal bacterial collection.</title>
        <authorList>
            <person name="Pauvert C."/>
            <person name="Hitch T.C.A."/>
            <person name="Clavel T."/>
        </authorList>
    </citation>
    <scope>NUCLEOTIDE SEQUENCE [LARGE SCALE GENOMIC DNA]</scope>
    <source>
        <strain evidence="9 10">CLA-AP-H29</strain>
    </source>
</reference>
<dbReference type="InterPro" id="IPR025966">
    <property type="entry name" value="OppC_N"/>
</dbReference>
<dbReference type="InterPro" id="IPR050366">
    <property type="entry name" value="BP-dependent_transpt_permease"/>
</dbReference>
<dbReference type="Pfam" id="PF00528">
    <property type="entry name" value="BPD_transp_1"/>
    <property type="match status" value="1"/>
</dbReference>
<evidence type="ECO:0000256" key="3">
    <source>
        <dbReference type="ARBA" id="ARBA00022475"/>
    </source>
</evidence>
<evidence type="ECO:0000256" key="2">
    <source>
        <dbReference type="ARBA" id="ARBA00022448"/>
    </source>
</evidence>
<protein>
    <submittedName>
        <fullName evidence="9">ABC transporter permease</fullName>
    </submittedName>
</protein>
<dbReference type="PANTHER" id="PTHR43386:SF22">
    <property type="entry name" value="OLIGOPEPTIDE TRANSPORT SYSTEM PERMEASE PROTEIN OPPC"/>
    <property type="match status" value="1"/>
</dbReference>
<keyword evidence="3" id="KW-1003">Cell membrane</keyword>
<organism evidence="9 10">
    <name type="scientific">Pseudoflavonifractor intestinihominis</name>
    <dbReference type="NCBI Taxonomy" id="3133171"/>
    <lineage>
        <taxon>Bacteria</taxon>
        <taxon>Bacillati</taxon>
        <taxon>Bacillota</taxon>
        <taxon>Clostridia</taxon>
        <taxon>Eubacteriales</taxon>
        <taxon>Oscillospiraceae</taxon>
        <taxon>Pseudoflavonifractor</taxon>
    </lineage>
</organism>
<proteinExistence type="inferred from homology"/>
<dbReference type="PANTHER" id="PTHR43386">
    <property type="entry name" value="OLIGOPEPTIDE TRANSPORT SYSTEM PERMEASE PROTEIN APPC"/>
    <property type="match status" value="1"/>
</dbReference>
<feature type="transmembrane region" description="Helical" evidence="7">
    <location>
        <begin position="282"/>
        <end position="302"/>
    </location>
</feature>
<keyword evidence="4 7" id="KW-0812">Transmembrane</keyword>
<comment type="subcellular location">
    <subcellularLocation>
        <location evidence="1 7">Cell membrane</location>
        <topology evidence="1 7">Multi-pass membrane protein</topology>
    </subcellularLocation>
</comment>
<feature type="transmembrane region" description="Helical" evidence="7">
    <location>
        <begin position="252"/>
        <end position="270"/>
    </location>
</feature>
<evidence type="ECO:0000256" key="7">
    <source>
        <dbReference type="RuleBase" id="RU363032"/>
    </source>
</evidence>
<evidence type="ECO:0000256" key="4">
    <source>
        <dbReference type="ARBA" id="ARBA00022692"/>
    </source>
</evidence>
<dbReference type="EMBL" id="JBBMFK010000008">
    <property type="protein sequence ID" value="MEQ2443130.1"/>
    <property type="molecule type" value="Genomic_DNA"/>
</dbReference>
<sequence>MKEIIKQASAPHPLPPDAFEPLPASEKNAEFIAMESKTFLQDAWRNFRRNKLALISLCFIILMCLMAIFVPILSPYTYDGMDSSALNQLPTLQHWFGTDKFGRDIFVRVMFGARISLAVGFAAAGINMVIGIVYGGIAGYIGGKADLIMMRVVDMLYSIPNLLYIILIMLIFGSNMFSVLLGICISSWVGMARLVRTQVMSLKEQEFSLAAFVMGASKSRILFKHLIINSIGPIIVSLTLMVPSAIFQESFLGFVGIGISAPMSSWGTLANDARLVINSYPLQIVWPVLSICLTMLALNFLGDGLGEALDPKKR</sequence>
<evidence type="ECO:0000259" key="8">
    <source>
        <dbReference type="PROSITE" id="PS50928"/>
    </source>
</evidence>
<keyword evidence="5 7" id="KW-1133">Transmembrane helix</keyword>
<dbReference type="InterPro" id="IPR000515">
    <property type="entry name" value="MetI-like"/>
</dbReference>
<dbReference type="PROSITE" id="PS50928">
    <property type="entry name" value="ABC_TM1"/>
    <property type="match status" value="1"/>
</dbReference>
<feature type="domain" description="ABC transmembrane type-1" evidence="8">
    <location>
        <begin position="113"/>
        <end position="302"/>
    </location>
</feature>
<evidence type="ECO:0000313" key="10">
    <source>
        <dbReference type="Proteomes" id="UP001464378"/>
    </source>
</evidence>
<dbReference type="Pfam" id="PF12911">
    <property type="entry name" value="OppC_N"/>
    <property type="match status" value="1"/>
</dbReference>
<dbReference type="RefSeq" id="WP_294518055.1">
    <property type="nucleotide sequence ID" value="NZ_JBBMFK010000008.1"/>
</dbReference>
<dbReference type="SUPFAM" id="SSF161098">
    <property type="entry name" value="MetI-like"/>
    <property type="match status" value="1"/>
</dbReference>
<feature type="transmembrane region" description="Helical" evidence="7">
    <location>
        <begin position="226"/>
        <end position="246"/>
    </location>
</feature>
<dbReference type="Proteomes" id="UP001464378">
    <property type="component" value="Unassembled WGS sequence"/>
</dbReference>
<evidence type="ECO:0000256" key="5">
    <source>
        <dbReference type="ARBA" id="ARBA00022989"/>
    </source>
</evidence>
<keyword evidence="2 7" id="KW-0813">Transport</keyword>
<keyword evidence="6 7" id="KW-0472">Membrane</keyword>
<accession>A0ABV1E8S3</accession>
<name>A0ABV1E8S3_9FIRM</name>
<feature type="transmembrane region" description="Helical" evidence="7">
    <location>
        <begin position="115"/>
        <end position="140"/>
    </location>
</feature>
<gene>
    <name evidence="9" type="ORF">WMO64_06575</name>
</gene>
<evidence type="ECO:0000256" key="6">
    <source>
        <dbReference type="ARBA" id="ARBA00023136"/>
    </source>
</evidence>
<evidence type="ECO:0000313" key="9">
    <source>
        <dbReference type="EMBL" id="MEQ2443130.1"/>
    </source>
</evidence>
<keyword evidence="10" id="KW-1185">Reference proteome</keyword>
<comment type="similarity">
    <text evidence="7">Belongs to the binding-protein-dependent transport system permease family.</text>
</comment>
<feature type="transmembrane region" description="Helical" evidence="7">
    <location>
        <begin position="52"/>
        <end position="73"/>
    </location>
</feature>
<dbReference type="Gene3D" id="1.10.3720.10">
    <property type="entry name" value="MetI-like"/>
    <property type="match status" value="1"/>
</dbReference>
<dbReference type="CDD" id="cd06261">
    <property type="entry name" value="TM_PBP2"/>
    <property type="match status" value="1"/>
</dbReference>
<dbReference type="InterPro" id="IPR035906">
    <property type="entry name" value="MetI-like_sf"/>
</dbReference>
<evidence type="ECO:0000256" key="1">
    <source>
        <dbReference type="ARBA" id="ARBA00004651"/>
    </source>
</evidence>
<comment type="caution">
    <text evidence="9">The sequence shown here is derived from an EMBL/GenBank/DDBJ whole genome shotgun (WGS) entry which is preliminary data.</text>
</comment>